<proteinExistence type="predicted"/>
<dbReference type="KEGG" id="mema:MMAB1_3011"/>
<evidence type="ECO:0000313" key="1">
    <source>
        <dbReference type="EMBL" id="CVK34223.1"/>
    </source>
</evidence>
<sequence length="146" mass="16348">MDWFTVWCVFVGVIASRTQKCAEDREGDDTARQPNFACIRVRPREMATVSRPQKCDICRKLLVKEVTSLEPVYLSPDVAVDNITLFVLEAPGNDDKKIPFAYPETLLDLALDPPGACNTVLTTDPYVICPEHQISPGEYLPVSSFR</sequence>
<gene>
    <name evidence="1" type="ORF">MMAB1_3011</name>
</gene>
<name>A0A0X3BQ73_9EURY</name>
<dbReference type="EMBL" id="LT158599">
    <property type="protein sequence ID" value="CVK34223.1"/>
    <property type="molecule type" value="Genomic_DNA"/>
</dbReference>
<accession>A0A0X3BQ73</accession>
<dbReference type="AlphaFoldDB" id="A0A0X3BQ73"/>
<evidence type="ECO:0000313" key="2">
    <source>
        <dbReference type="Proteomes" id="UP000069850"/>
    </source>
</evidence>
<reference evidence="1 2" key="1">
    <citation type="submission" date="2016-01" db="EMBL/GenBank/DDBJ databases">
        <authorList>
            <person name="Manzoor S."/>
        </authorList>
    </citation>
    <scope>NUCLEOTIDE SEQUENCE [LARGE SCALE GENOMIC DNA]</scope>
    <source>
        <strain evidence="1">Methanoculleus sp MAB1</strain>
    </source>
</reference>
<organism evidence="1 2">
    <name type="scientific">Methanoculleus bourgensis</name>
    <dbReference type="NCBI Taxonomy" id="83986"/>
    <lineage>
        <taxon>Archaea</taxon>
        <taxon>Methanobacteriati</taxon>
        <taxon>Methanobacteriota</taxon>
        <taxon>Stenosarchaea group</taxon>
        <taxon>Methanomicrobia</taxon>
        <taxon>Methanomicrobiales</taxon>
        <taxon>Methanomicrobiaceae</taxon>
        <taxon>Methanoculleus</taxon>
    </lineage>
</organism>
<dbReference type="Proteomes" id="UP000069850">
    <property type="component" value="Chromosome 1"/>
</dbReference>
<protein>
    <submittedName>
        <fullName evidence="1">Uncharacterized protein</fullName>
    </submittedName>
</protein>